<evidence type="ECO:0000256" key="4">
    <source>
        <dbReference type="ARBA" id="ARBA00023242"/>
    </source>
</evidence>
<evidence type="ECO:0000256" key="2">
    <source>
        <dbReference type="ARBA" id="ARBA00023125"/>
    </source>
</evidence>
<dbReference type="InterPro" id="IPR003441">
    <property type="entry name" value="NAC-dom"/>
</dbReference>
<keyword evidence="2" id="KW-0238">DNA-binding</keyword>
<feature type="compositionally biased region" description="Low complexity" evidence="5">
    <location>
        <begin position="51"/>
        <end position="68"/>
    </location>
</feature>
<name>A0A9R0VUP2_TRITD</name>
<protein>
    <recommendedName>
        <fullName evidence="6">NAC domain-containing protein</fullName>
    </recommendedName>
</protein>
<keyword evidence="3" id="KW-0804">Transcription</keyword>
<feature type="domain" description="NAC" evidence="6">
    <location>
        <begin position="73"/>
        <end position="217"/>
    </location>
</feature>
<sequence length="649" mass="71758">MAFDIDSLPPLLGPDPDSDSDSDHLPPAPRRGRPLRPPPAPRVEPSPPAPARCEATPAPEGTGGAAQQSWPGLPRGVEFNPSDSDLLWHLAAEMGNGLAHRHPFISEFIKSGDEGARFGCTHPRDMPGMRQDGHALYFFHKKINLDNNENDKDISWQKNGPSRSIILDGGLRGCKETFALYTFKNSPRRTDWELHQYYIKNTMENEGELVLSKVFYKSQKSHRECAAKASVQSAQDNSVTDDDSREEKEDAQLEKLSVNMATESNFVEGNGNNQEQMLVEMYPDQDKPCSLKHVLDTADVNHENQINDQAETELDHMSLQDRYRILLADMRSCSARVSAEKCALNDMGNSSMQMDAETSGPVPKSEKGTAYRECSVNGKEIPVEDTEGPVNDKAFNSSAELLLSQTPACGDENVQLAPRNSGTYLVDVKTEPALDGYAIYPSESPVKFQHSNNDGLKVSGSILECVPKDAEDSLPSLGVKSELSGYELPGLCENSFISSMEPIVKKPHTRTLNCNGGLAPCSRQRKKRDSSEKVLEEDGYKNDEGIPYPSRQKRKKKTATDSIETALEEDAPGLLQILLDKGIVVKEIKLYDVVEDDEMLPDCTESDFQDLENVITKVVSTKNILVEVRSQAWEGGEGYLLLSLLNFSH</sequence>
<feature type="compositionally biased region" description="Low complexity" evidence="5">
    <location>
        <begin position="1"/>
        <end position="10"/>
    </location>
</feature>
<accession>A0A9R0VUP2</accession>
<dbReference type="AlphaFoldDB" id="A0A9R0VUP2"/>
<keyword evidence="1" id="KW-0805">Transcription regulation</keyword>
<dbReference type="Gene3D" id="2.170.150.80">
    <property type="entry name" value="NAC domain"/>
    <property type="match status" value="1"/>
</dbReference>
<feature type="region of interest" description="Disordered" evidence="5">
    <location>
        <begin position="521"/>
        <end position="559"/>
    </location>
</feature>
<organism evidence="7 8">
    <name type="scientific">Triticum turgidum subsp. durum</name>
    <name type="common">Durum wheat</name>
    <name type="synonym">Triticum durum</name>
    <dbReference type="NCBI Taxonomy" id="4567"/>
    <lineage>
        <taxon>Eukaryota</taxon>
        <taxon>Viridiplantae</taxon>
        <taxon>Streptophyta</taxon>
        <taxon>Embryophyta</taxon>
        <taxon>Tracheophyta</taxon>
        <taxon>Spermatophyta</taxon>
        <taxon>Magnoliopsida</taxon>
        <taxon>Liliopsida</taxon>
        <taxon>Poales</taxon>
        <taxon>Poaceae</taxon>
        <taxon>BOP clade</taxon>
        <taxon>Pooideae</taxon>
        <taxon>Triticodae</taxon>
        <taxon>Triticeae</taxon>
        <taxon>Triticinae</taxon>
        <taxon>Triticum</taxon>
    </lineage>
</organism>
<feature type="compositionally biased region" description="Pro residues" evidence="5">
    <location>
        <begin position="35"/>
        <end position="50"/>
    </location>
</feature>
<evidence type="ECO:0000313" key="8">
    <source>
        <dbReference type="Proteomes" id="UP000324705"/>
    </source>
</evidence>
<dbReference type="GO" id="GO:0003677">
    <property type="term" value="F:DNA binding"/>
    <property type="evidence" value="ECO:0007669"/>
    <property type="project" value="UniProtKB-KW"/>
</dbReference>
<dbReference type="PANTHER" id="PTHR47871">
    <property type="entry name" value="NAC DOMAIN-CONTAINING PROTEIN 8"/>
    <property type="match status" value="1"/>
</dbReference>
<dbReference type="EMBL" id="LT934117">
    <property type="protein sequence ID" value="VAH88277.1"/>
    <property type="molecule type" value="Genomic_DNA"/>
</dbReference>
<evidence type="ECO:0000256" key="1">
    <source>
        <dbReference type="ARBA" id="ARBA00023015"/>
    </source>
</evidence>
<reference evidence="7 8" key="1">
    <citation type="submission" date="2017-09" db="EMBL/GenBank/DDBJ databases">
        <authorList>
            <consortium name="International Durum Wheat Genome Sequencing Consortium (IDWGSC)"/>
            <person name="Milanesi L."/>
        </authorList>
    </citation>
    <scope>NUCLEOTIDE SEQUENCE [LARGE SCALE GENOMIC DNA]</scope>
    <source>
        <strain evidence="8">cv. Svevo</strain>
    </source>
</reference>
<keyword evidence="4" id="KW-0539">Nucleus</keyword>
<feature type="compositionally biased region" description="Basic and acidic residues" evidence="5">
    <location>
        <begin position="529"/>
        <end position="544"/>
    </location>
</feature>
<evidence type="ECO:0000313" key="7">
    <source>
        <dbReference type="EMBL" id="VAH88277.1"/>
    </source>
</evidence>
<feature type="region of interest" description="Disordered" evidence="5">
    <location>
        <begin position="1"/>
        <end position="77"/>
    </location>
</feature>
<dbReference type="Pfam" id="PF02365">
    <property type="entry name" value="NAM"/>
    <property type="match status" value="1"/>
</dbReference>
<feature type="region of interest" description="Disordered" evidence="5">
    <location>
        <begin position="227"/>
        <end position="249"/>
    </location>
</feature>
<feature type="region of interest" description="Disordered" evidence="5">
    <location>
        <begin position="351"/>
        <end position="370"/>
    </location>
</feature>
<evidence type="ECO:0000256" key="3">
    <source>
        <dbReference type="ARBA" id="ARBA00023163"/>
    </source>
</evidence>
<dbReference type="Proteomes" id="UP000324705">
    <property type="component" value="Chromosome 4A"/>
</dbReference>
<dbReference type="GO" id="GO:0006355">
    <property type="term" value="P:regulation of DNA-templated transcription"/>
    <property type="evidence" value="ECO:0007669"/>
    <property type="project" value="InterPro"/>
</dbReference>
<evidence type="ECO:0000256" key="5">
    <source>
        <dbReference type="SAM" id="MobiDB-lite"/>
    </source>
</evidence>
<dbReference type="Gramene" id="TRITD4Av1G024110.10">
    <property type="protein sequence ID" value="TRITD4Av1G024110.10"/>
    <property type="gene ID" value="TRITD4Av1G024110"/>
</dbReference>
<gene>
    <name evidence="7" type="ORF">TRITD_4Av1G024110</name>
</gene>
<proteinExistence type="predicted"/>
<dbReference type="SUPFAM" id="SSF101941">
    <property type="entry name" value="NAC domain"/>
    <property type="match status" value="1"/>
</dbReference>
<keyword evidence="8" id="KW-1185">Reference proteome</keyword>
<dbReference type="PANTHER" id="PTHR47871:SF2">
    <property type="entry name" value="OS03G0221300 PROTEIN"/>
    <property type="match status" value="1"/>
</dbReference>
<evidence type="ECO:0000259" key="6">
    <source>
        <dbReference type="PROSITE" id="PS51005"/>
    </source>
</evidence>
<dbReference type="PROSITE" id="PS51005">
    <property type="entry name" value="NAC"/>
    <property type="match status" value="1"/>
</dbReference>
<dbReference type="InterPro" id="IPR036093">
    <property type="entry name" value="NAC_dom_sf"/>
</dbReference>